<dbReference type="PRINTS" id="PR00757">
    <property type="entry name" value="AMINEOXDASEF"/>
</dbReference>
<feature type="binding site" evidence="3">
    <location>
        <position position="50"/>
    </location>
    <ligand>
        <name>FAD</name>
        <dbReference type="ChEBI" id="CHEBI:57692"/>
    </ligand>
</feature>
<evidence type="ECO:0000313" key="5">
    <source>
        <dbReference type="EMBL" id="KON90361.1"/>
    </source>
</evidence>
<accession>A0A0M0GLQ8</accession>
<proteinExistence type="predicted"/>
<dbReference type="GO" id="GO:0016491">
    <property type="term" value="F:oxidoreductase activity"/>
    <property type="evidence" value="ECO:0007669"/>
    <property type="project" value="UniProtKB-KW"/>
</dbReference>
<sequence length="465" mass="52929">MSRRDFINISGVFSDLALLQACQIKFSNVFEVTFNNKPKKNVVIVGAGISGLAAAAHLSKKGMNVTVLEGRNRIGGRIWTDRSIDNIPLDMGASWVHGIKGNPIYDLAKKNKIDTSITNYDSHLIFNFNGDELSESEEIRLEKQSEKFVKFIEEQRSNLHQDRSLTSFINHFIKEEDLSKKEQMLLNYYVNTTIEHEYSGSSYNLSALNFDSGEELSGEDVIFPNGYDQIIQLLIKDINIKLNESIYKINYEKDFVKVYSDKSLFSADYVIITVPLGVLQKNDILFIPELPERKRKAINKLGMGILNKIYVKFPNAFWSKKPHLLGYVSEDKGQWGEFLNIYHYLNEPILLALNAGDFGNVVENRHDKEIISELMIILRKIFGPSIPNPISWKITRWGKDRFSYGSYSFIKVGASVEDYKILSESVNNKLFFAGEATVTDFPTTVHGAYLSGIREANKILEEISK</sequence>
<comment type="caution">
    <text evidence="5">The sequence shown here is derived from an EMBL/GenBank/DDBJ whole genome shotgun (WGS) entry which is preliminary data.</text>
</comment>
<dbReference type="SUPFAM" id="SSF51905">
    <property type="entry name" value="FAD/NAD(P)-binding domain"/>
    <property type="match status" value="1"/>
</dbReference>
<keyword evidence="6" id="KW-1185">Reference proteome</keyword>
<gene>
    <name evidence="5" type="ORF">AF332_18205</name>
</gene>
<dbReference type="InterPro" id="IPR001613">
    <property type="entry name" value="Flavin_amine_oxidase"/>
</dbReference>
<dbReference type="SUPFAM" id="SSF54373">
    <property type="entry name" value="FAD-linked reductases, C-terminal domain"/>
    <property type="match status" value="1"/>
</dbReference>
<evidence type="ECO:0000259" key="4">
    <source>
        <dbReference type="Pfam" id="PF01593"/>
    </source>
</evidence>
<dbReference type="InterPro" id="IPR036188">
    <property type="entry name" value="FAD/NAD-bd_sf"/>
</dbReference>
<evidence type="ECO:0000256" key="2">
    <source>
        <dbReference type="ARBA" id="ARBA00023002"/>
    </source>
</evidence>
<protein>
    <recommendedName>
        <fullName evidence="4">Amine oxidase domain-containing protein</fullName>
    </recommendedName>
</protein>
<evidence type="ECO:0000313" key="6">
    <source>
        <dbReference type="Proteomes" id="UP000037109"/>
    </source>
</evidence>
<name>A0A0M0GLQ8_SPOGL</name>
<dbReference type="InterPro" id="IPR050281">
    <property type="entry name" value="Flavin_monoamine_oxidase"/>
</dbReference>
<dbReference type="InterPro" id="IPR002937">
    <property type="entry name" value="Amino_oxidase"/>
</dbReference>
<dbReference type="Pfam" id="PF01593">
    <property type="entry name" value="Amino_oxidase"/>
    <property type="match status" value="1"/>
</dbReference>
<evidence type="ECO:0000256" key="1">
    <source>
        <dbReference type="ARBA" id="ARBA00001974"/>
    </source>
</evidence>
<reference evidence="6" key="1">
    <citation type="submission" date="2015-07" db="EMBL/GenBank/DDBJ databases">
        <title>Fjat-10036 dsm4.</title>
        <authorList>
            <person name="Liu B."/>
            <person name="Wang J."/>
            <person name="Zhu Y."/>
            <person name="Liu G."/>
            <person name="Chen Q."/>
            <person name="Chen Z."/>
            <person name="Lan J."/>
            <person name="Che J."/>
            <person name="Ge C."/>
            <person name="Shi H."/>
            <person name="Pan Z."/>
            <person name="Liu X."/>
        </authorList>
    </citation>
    <scope>NUCLEOTIDE SEQUENCE [LARGE SCALE GENOMIC DNA]</scope>
    <source>
        <strain evidence="6">DSM 4</strain>
    </source>
</reference>
<organism evidence="5 6">
    <name type="scientific">Sporosarcina globispora</name>
    <name type="common">Bacillus globisporus</name>
    <dbReference type="NCBI Taxonomy" id="1459"/>
    <lineage>
        <taxon>Bacteria</taxon>
        <taxon>Bacillati</taxon>
        <taxon>Bacillota</taxon>
        <taxon>Bacilli</taxon>
        <taxon>Bacillales</taxon>
        <taxon>Caryophanaceae</taxon>
        <taxon>Sporosarcina</taxon>
    </lineage>
</organism>
<keyword evidence="2" id="KW-0560">Oxidoreductase</keyword>
<dbReference type="Gene3D" id="3.50.50.60">
    <property type="entry name" value="FAD/NAD(P)-binding domain"/>
    <property type="match status" value="1"/>
</dbReference>
<evidence type="ECO:0000256" key="3">
    <source>
        <dbReference type="PIRSR" id="PIRSR601613-1"/>
    </source>
</evidence>
<dbReference type="PANTHER" id="PTHR10742:SF410">
    <property type="entry name" value="LYSINE-SPECIFIC HISTONE DEMETHYLASE 2"/>
    <property type="match status" value="1"/>
</dbReference>
<dbReference type="PATRIC" id="fig|1459.3.peg.4002"/>
<dbReference type="AlphaFoldDB" id="A0A0M0GLQ8"/>
<dbReference type="EMBL" id="LGUF01000007">
    <property type="protein sequence ID" value="KON90361.1"/>
    <property type="molecule type" value="Genomic_DNA"/>
</dbReference>
<comment type="cofactor">
    <cofactor evidence="1">
        <name>FAD</name>
        <dbReference type="ChEBI" id="CHEBI:57692"/>
    </cofactor>
</comment>
<dbReference type="STRING" id="1459.AF332_18205"/>
<feature type="domain" description="Amine oxidase" evidence="4">
    <location>
        <begin position="49"/>
        <end position="460"/>
    </location>
</feature>
<dbReference type="Proteomes" id="UP000037109">
    <property type="component" value="Unassembled WGS sequence"/>
</dbReference>
<dbReference type="PANTHER" id="PTHR10742">
    <property type="entry name" value="FLAVIN MONOAMINE OXIDASE"/>
    <property type="match status" value="1"/>
</dbReference>
<dbReference type="Gene3D" id="3.90.660.10">
    <property type="match status" value="1"/>
</dbReference>